<feature type="transmembrane region" description="Helical" evidence="1">
    <location>
        <begin position="259"/>
        <end position="275"/>
    </location>
</feature>
<dbReference type="Gene3D" id="3.90.550.10">
    <property type="entry name" value="Spore Coat Polysaccharide Biosynthesis Protein SpsA, Chain A"/>
    <property type="match status" value="1"/>
</dbReference>
<keyword evidence="4" id="KW-1185">Reference proteome</keyword>
<dbReference type="PANTHER" id="PTHR48090">
    <property type="entry name" value="UNDECAPRENYL-PHOSPHATE 4-DEOXY-4-FORMAMIDO-L-ARABINOSE TRANSFERASE-RELATED"/>
    <property type="match status" value="1"/>
</dbReference>
<name>A0ABX6NCQ4_9BACT</name>
<dbReference type="SUPFAM" id="SSF53448">
    <property type="entry name" value="Nucleotide-diphospho-sugar transferases"/>
    <property type="match status" value="1"/>
</dbReference>
<keyword evidence="1" id="KW-1133">Transmembrane helix</keyword>
<keyword evidence="1" id="KW-0812">Transmembrane</keyword>
<evidence type="ECO:0000313" key="4">
    <source>
        <dbReference type="Proteomes" id="UP000503251"/>
    </source>
</evidence>
<keyword evidence="1" id="KW-0472">Membrane</keyword>
<sequence>MDISIVMPAHNEAESITAVLERIQRTMDAIGRRYEIVLVDDGSTDETAALAEQSGARVVSNPMNMGNGAAVKAGLRNAQGEIIVLLDADGQHPPECIPDLLAALERADMVVGARSKDSDTKWHRDLANTVYNRFASYITGVDIKDLTSGFRALRAEVGREFIYLLPNTFSYPTTLTMAVLRSGLRLIYVPIQGAKRRGKSKIKLMKDGPRFLLIIMRIATLFSPMKIFFPVSLGMFAAGLGWGLFKILFLGMRYGPTSAMLMTVAVLTFLVGLVSEQVTTLLYASSARAAEAAQAEIEKEVREKAAEECRE</sequence>
<proteinExistence type="predicted"/>
<dbReference type="Proteomes" id="UP000503251">
    <property type="component" value="Chromosome"/>
</dbReference>
<dbReference type="InterPro" id="IPR050256">
    <property type="entry name" value="Glycosyltransferase_2"/>
</dbReference>
<dbReference type="PANTHER" id="PTHR48090:SF7">
    <property type="entry name" value="RFBJ PROTEIN"/>
    <property type="match status" value="1"/>
</dbReference>
<protein>
    <submittedName>
        <fullName evidence="3">Glycosyltransferase family 2 protein</fullName>
    </submittedName>
</protein>
<dbReference type="Pfam" id="PF00535">
    <property type="entry name" value="Glycos_transf_2"/>
    <property type="match status" value="1"/>
</dbReference>
<reference evidence="3 4" key="1">
    <citation type="submission" date="2019-04" db="EMBL/GenBank/DDBJ databases">
        <title>Isolation and culture of sulfate reducing bacteria from the cold seep of the South China Sea.</title>
        <authorList>
            <person name="Sun C."/>
            <person name="Liu R."/>
        </authorList>
    </citation>
    <scope>NUCLEOTIDE SEQUENCE [LARGE SCALE GENOMIC DNA]</scope>
    <source>
        <strain evidence="3 4">CS1</strain>
    </source>
</reference>
<dbReference type="InterPro" id="IPR029044">
    <property type="entry name" value="Nucleotide-diphossugar_trans"/>
</dbReference>
<dbReference type="CDD" id="cd04179">
    <property type="entry name" value="DPM_DPG-synthase_like"/>
    <property type="match status" value="1"/>
</dbReference>
<dbReference type="InterPro" id="IPR001173">
    <property type="entry name" value="Glyco_trans_2-like"/>
</dbReference>
<evidence type="ECO:0000256" key="1">
    <source>
        <dbReference type="SAM" id="Phobius"/>
    </source>
</evidence>
<evidence type="ECO:0000313" key="3">
    <source>
        <dbReference type="EMBL" id="QJT08362.1"/>
    </source>
</evidence>
<organism evidence="3 4">
    <name type="scientific">Oceanidesulfovibrio marinus</name>
    <dbReference type="NCBI Taxonomy" id="370038"/>
    <lineage>
        <taxon>Bacteria</taxon>
        <taxon>Pseudomonadati</taxon>
        <taxon>Thermodesulfobacteriota</taxon>
        <taxon>Desulfovibrionia</taxon>
        <taxon>Desulfovibrionales</taxon>
        <taxon>Desulfovibrionaceae</taxon>
        <taxon>Oceanidesulfovibrio</taxon>
    </lineage>
</organism>
<dbReference type="EMBL" id="CP039543">
    <property type="protein sequence ID" value="QJT08362.1"/>
    <property type="molecule type" value="Genomic_DNA"/>
</dbReference>
<feature type="domain" description="Glycosyltransferase 2-like" evidence="2">
    <location>
        <begin position="4"/>
        <end position="157"/>
    </location>
</feature>
<dbReference type="RefSeq" id="WP_171266758.1">
    <property type="nucleotide sequence ID" value="NZ_CP039543.1"/>
</dbReference>
<accession>A0ABX6NCQ4</accession>
<gene>
    <name evidence="3" type="ORF">E8L03_05205</name>
</gene>
<evidence type="ECO:0000259" key="2">
    <source>
        <dbReference type="Pfam" id="PF00535"/>
    </source>
</evidence>
<feature type="transmembrane region" description="Helical" evidence="1">
    <location>
        <begin position="235"/>
        <end position="252"/>
    </location>
</feature>